<dbReference type="AlphaFoldDB" id="A0A133VKZ5"/>
<feature type="transmembrane region" description="Helical" evidence="1">
    <location>
        <begin position="129"/>
        <end position="148"/>
    </location>
</feature>
<keyword evidence="1" id="KW-0812">Transmembrane</keyword>
<evidence type="ECO:0000313" key="3">
    <source>
        <dbReference type="Proteomes" id="UP000070404"/>
    </source>
</evidence>
<evidence type="ECO:0000313" key="2">
    <source>
        <dbReference type="EMBL" id="KXB07126.1"/>
    </source>
</evidence>
<feature type="transmembrane region" description="Helical" evidence="1">
    <location>
        <begin position="89"/>
        <end position="108"/>
    </location>
</feature>
<gene>
    <name evidence="2" type="ORF">AKJ52_00885</name>
</gene>
<sequence>MNSAKAEFISLFIKRFRGVLNISFPDFIFPSSVLTIWKVKNQLDGNSKKLEFIEGIDYGVYFLIVILILFLLLIAGLGKLGFSYAKSTLFTIGIIGNMGDYFSTKIALKRNHREIMLPTLLVTQIAGKNRGLIFMKALGMFLLMLGLLYSLPLLGILALVYCFFTLWNCFVILSQIRK</sequence>
<feature type="transmembrane region" description="Helical" evidence="1">
    <location>
        <begin position="154"/>
        <end position="173"/>
    </location>
</feature>
<reference evidence="2 3" key="1">
    <citation type="journal article" date="2016" name="Sci. Rep.">
        <title>Metabolic traits of an uncultured archaeal lineage -MSBL1- from brine pools of the Red Sea.</title>
        <authorList>
            <person name="Mwirichia R."/>
            <person name="Alam I."/>
            <person name="Rashid M."/>
            <person name="Vinu M."/>
            <person name="Ba-Alawi W."/>
            <person name="Anthony Kamau A."/>
            <person name="Kamanda Ngugi D."/>
            <person name="Goker M."/>
            <person name="Klenk H.P."/>
            <person name="Bajic V."/>
            <person name="Stingl U."/>
        </authorList>
    </citation>
    <scope>NUCLEOTIDE SEQUENCE [LARGE SCALE GENOMIC DNA]</scope>
    <source>
        <strain evidence="2">SCGC-AAA382C18</strain>
    </source>
</reference>
<proteinExistence type="predicted"/>
<name>A0A133VKZ5_9EURY</name>
<comment type="caution">
    <text evidence="2">The sequence shown here is derived from an EMBL/GenBank/DDBJ whole genome shotgun (WGS) entry which is preliminary data.</text>
</comment>
<keyword evidence="3" id="KW-1185">Reference proteome</keyword>
<protein>
    <submittedName>
        <fullName evidence="2">Uncharacterized protein</fullName>
    </submittedName>
</protein>
<feature type="transmembrane region" description="Helical" evidence="1">
    <location>
        <begin position="20"/>
        <end position="37"/>
    </location>
</feature>
<accession>A0A133VKZ5</accession>
<keyword evidence="1" id="KW-1133">Transmembrane helix</keyword>
<organism evidence="2 3">
    <name type="scientific">candidate division MSBL1 archaeon SCGC-AAA382C18</name>
    <dbReference type="NCBI Taxonomy" id="1698281"/>
    <lineage>
        <taxon>Archaea</taxon>
        <taxon>Methanobacteriati</taxon>
        <taxon>Methanobacteriota</taxon>
        <taxon>candidate division MSBL1</taxon>
    </lineage>
</organism>
<evidence type="ECO:0000256" key="1">
    <source>
        <dbReference type="SAM" id="Phobius"/>
    </source>
</evidence>
<dbReference type="EMBL" id="LHYF01000009">
    <property type="protein sequence ID" value="KXB07126.1"/>
    <property type="molecule type" value="Genomic_DNA"/>
</dbReference>
<dbReference type="Proteomes" id="UP000070404">
    <property type="component" value="Unassembled WGS sequence"/>
</dbReference>
<feature type="transmembrane region" description="Helical" evidence="1">
    <location>
        <begin position="58"/>
        <end position="77"/>
    </location>
</feature>
<keyword evidence="1" id="KW-0472">Membrane</keyword>